<dbReference type="GO" id="GO:0003677">
    <property type="term" value="F:DNA binding"/>
    <property type="evidence" value="ECO:0007669"/>
    <property type="project" value="UniProtKB-UniRule"/>
</dbReference>
<evidence type="ECO:0000259" key="4">
    <source>
        <dbReference type="PROSITE" id="PS51755"/>
    </source>
</evidence>
<reference evidence="5 6" key="1">
    <citation type="submission" date="2018-05" db="EMBL/GenBank/DDBJ databases">
        <title>Genomic Encyclopedia of Type Strains, Phase IV (KMG-IV): sequencing the most valuable type-strain genomes for metagenomic binning, comparative biology and taxonomic classification.</title>
        <authorList>
            <person name="Goeker M."/>
        </authorList>
    </citation>
    <scope>NUCLEOTIDE SEQUENCE [LARGE SCALE GENOMIC DNA]</scope>
    <source>
        <strain evidence="5 6">DSM 19579</strain>
    </source>
</reference>
<protein>
    <submittedName>
        <fullName evidence="5">DNA-binding winged helix-turn-helix (WHTH) protein</fullName>
    </submittedName>
</protein>
<dbReference type="SUPFAM" id="SSF46894">
    <property type="entry name" value="C-terminal effector domain of the bipartite response regulators"/>
    <property type="match status" value="1"/>
</dbReference>
<feature type="transmembrane region" description="Helical" evidence="3">
    <location>
        <begin position="157"/>
        <end position="178"/>
    </location>
</feature>
<comment type="caution">
    <text evidence="5">The sequence shown here is derived from an EMBL/GenBank/DDBJ whole genome shotgun (WGS) entry which is preliminary data.</text>
</comment>
<dbReference type="GO" id="GO:0006355">
    <property type="term" value="P:regulation of DNA-templated transcription"/>
    <property type="evidence" value="ECO:0007669"/>
    <property type="project" value="InterPro"/>
</dbReference>
<keyword evidence="3" id="KW-1133">Transmembrane helix</keyword>
<dbReference type="EMBL" id="QGTS01000004">
    <property type="protein sequence ID" value="PWW10071.1"/>
    <property type="molecule type" value="Genomic_DNA"/>
</dbReference>
<proteinExistence type="predicted"/>
<dbReference type="InterPro" id="IPR036388">
    <property type="entry name" value="WH-like_DNA-bd_sf"/>
</dbReference>
<dbReference type="SMART" id="SM00862">
    <property type="entry name" value="Trans_reg_C"/>
    <property type="match status" value="1"/>
</dbReference>
<feature type="domain" description="OmpR/PhoB-type" evidence="4">
    <location>
        <begin position="10"/>
        <end position="111"/>
    </location>
</feature>
<evidence type="ECO:0000256" key="1">
    <source>
        <dbReference type="ARBA" id="ARBA00023125"/>
    </source>
</evidence>
<evidence type="ECO:0000256" key="2">
    <source>
        <dbReference type="PROSITE-ProRule" id="PRU01091"/>
    </source>
</evidence>
<gene>
    <name evidence="5" type="ORF">DES37_104171</name>
</gene>
<evidence type="ECO:0000313" key="5">
    <source>
        <dbReference type="EMBL" id="PWW10071.1"/>
    </source>
</evidence>
<dbReference type="AlphaFoldDB" id="A0A317Q2H7"/>
<keyword evidence="3" id="KW-0472">Membrane</keyword>
<accession>A0A317Q2H7</accession>
<keyword evidence="3" id="KW-0812">Transmembrane</keyword>
<name>A0A317Q2H7_9ENTR</name>
<evidence type="ECO:0000256" key="3">
    <source>
        <dbReference type="SAM" id="Phobius"/>
    </source>
</evidence>
<dbReference type="GO" id="GO:0000160">
    <property type="term" value="P:phosphorelay signal transduction system"/>
    <property type="evidence" value="ECO:0007669"/>
    <property type="project" value="InterPro"/>
</dbReference>
<keyword evidence="1 2" id="KW-0238">DNA-binding</keyword>
<feature type="DNA-binding region" description="OmpR/PhoB-type" evidence="2">
    <location>
        <begin position="10"/>
        <end position="111"/>
    </location>
</feature>
<keyword evidence="6" id="KW-1185">Reference proteome</keyword>
<evidence type="ECO:0000313" key="6">
    <source>
        <dbReference type="Proteomes" id="UP000246744"/>
    </source>
</evidence>
<dbReference type="Pfam" id="PF00486">
    <property type="entry name" value="Trans_reg_C"/>
    <property type="match status" value="1"/>
</dbReference>
<dbReference type="Proteomes" id="UP000246744">
    <property type="component" value="Unassembled WGS sequence"/>
</dbReference>
<dbReference type="InterPro" id="IPR001867">
    <property type="entry name" value="OmpR/PhoB-type_DNA-bd"/>
</dbReference>
<sequence length="233" mass="25972">MACWLKEMQHIKWHFGDFIFAPHLQLLLRKHAHTEYRQRLSAAEAAILDQLLAHCGQLCDKDNLTTIAWQGRPVSAQSLPVAIATLRKYLDSGEHGLEIKNIPRKGYLIEIDSELREELIPETQTSPAEMVPQDNPLPVPGTFGVAKWVKYLAANNIANNIFVAGCALLLLLTVYFFYSVWIPVSCQQAGEGYICSVSDKQTHTGAKPLPGNNQVMFISGESSVTVNIQEKTK</sequence>
<dbReference type="OrthoDB" id="5904978at2"/>
<dbReference type="Gene3D" id="1.10.10.10">
    <property type="entry name" value="Winged helix-like DNA-binding domain superfamily/Winged helix DNA-binding domain"/>
    <property type="match status" value="1"/>
</dbReference>
<dbReference type="InterPro" id="IPR016032">
    <property type="entry name" value="Sig_transdc_resp-reg_C-effctor"/>
</dbReference>
<organism evidence="5 6">
    <name type="scientific">Mangrovibacter plantisponsor</name>
    <dbReference type="NCBI Taxonomy" id="451513"/>
    <lineage>
        <taxon>Bacteria</taxon>
        <taxon>Pseudomonadati</taxon>
        <taxon>Pseudomonadota</taxon>
        <taxon>Gammaproteobacteria</taxon>
        <taxon>Enterobacterales</taxon>
        <taxon>Enterobacteriaceae</taxon>
        <taxon>Mangrovibacter</taxon>
    </lineage>
</organism>
<dbReference type="PROSITE" id="PS51755">
    <property type="entry name" value="OMPR_PHOB"/>
    <property type="match status" value="1"/>
</dbReference>